<accession>A0ABZ3BIL3</accession>
<dbReference type="Proteomes" id="UP001484179">
    <property type="component" value="Chromosome 1"/>
</dbReference>
<sequence>MIRKDQGVFRFGSAARCAGSCSGNGSVIGTSDRVPRVGMTISREFITLFAFALRVVVLNSTPFPAQSAFVHFGIADPHTASTVSRYDLLRIGQLRRFNLSESQGLVSLPSFHVMLALLLAYALRHVRDVFPVSIGMNAVTIASTPTQGRPLSGRRDRRDRIRRAVDRRRAPLDGRPAHCRDRKAACDASDLTSQHRAAGPRRFPQF</sequence>
<protein>
    <submittedName>
        <fullName evidence="3">Phosphatase PAP2 family protein</fullName>
    </submittedName>
</protein>
<organism evidence="3 4">
    <name type="scientific">Burkholderia pyrrocinia</name>
    <name type="common">Pseudomonas pyrrocinia</name>
    <dbReference type="NCBI Taxonomy" id="60550"/>
    <lineage>
        <taxon>Bacteria</taxon>
        <taxon>Pseudomonadati</taxon>
        <taxon>Pseudomonadota</taxon>
        <taxon>Betaproteobacteria</taxon>
        <taxon>Burkholderiales</taxon>
        <taxon>Burkholderiaceae</taxon>
        <taxon>Burkholderia</taxon>
        <taxon>Burkholderia cepacia complex</taxon>
    </lineage>
</organism>
<proteinExistence type="predicted"/>
<dbReference type="RefSeq" id="WP_342308966.1">
    <property type="nucleotide sequence ID" value="NZ_CP150849.1"/>
</dbReference>
<feature type="region of interest" description="Disordered" evidence="1">
    <location>
        <begin position="167"/>
        <end position="206"/>
    </location>
</feature>
<evidence type="ECO:0000259" key="2">
    <source>
        <dbReference type="Pfam" id="PF14378"/>
    </source>
</evidence>
<dbReference type="EMBL" id="CP150849">
    <property type="protein sequence ID" value="WZW55002.1"/>
    <property type="molecule type" value="Genomic_DNA"/>
</dbReference>
<feature type="domain" description="Inositolphosphotransferase Aur1/Ipt1" evidence="2">
    <location>
        <begin position="42"/>
        <end position="148"/>
    </location>
</feature>
<evidence type="ECO:0000313" key="4">
    <source>
        <dbReference type="Proteomes" id="UP001484179"/>
    </source>
</evidence>
<dbReference type="Pfam" id="PF14378">
    <property type="entry name" value="PAP2_3"/>
    <property type="match status" value="1"/>
</dbReference>
<dbReference type="InterPro" id="IPR026841">
    <property type="entry name" value="Aur1/Ipt1"/>
</dbReference>
<evidence type="ECO:0000256" key="1">
    <source>
        <dbReference type="SAM" id="MobiDB-lite"/>
    </source>
</evidence>
<name>A0ABZ3BIL3_BURPY</name>
<feature type="compositionally biased region" description="Basic and acidic residues" evidence="1">
    <location>
        <begin position="167"/>
        <end position="185"/>
    </location>
</feature>
<reference evidence="3 4" key="1">
    <citation type="submission" date="2024-04" db="EMBL/GenBank/DDBJ databases">
        <title>Biological Control Activity of Plant Growth Promoting Rhizobacteria Burkholderia pyrrocinia BX1 against Tobacco black shank Introduction Tobacco black shank (TBS) caused by the oomycete Phytophthora. nicotianae (P. nicotianae) has become a destructive soil.</title>
        <authorList>
            <person name="Liu X."/>
            <person name="Shu C."/>
        </authorList>
    </citation>
    <scope>NUCLEOTIDE SEQUENCE [LARGE SCALE GENOMIC DNA]</scope>
    <source>
        <strain evidence="3 4">BX1</strain>
    </source>
</reference>
<keyword evidence="4" id="KW-1185">Reference proteome</keyword>
<gene>
    <name evidence="3" type="ORF">WN985_04845</name>
</gene>
<evidence type="ECO:0000313" key="3">
    <source>
        <dbReference type="EMBL" id="WZW55002.1"/>
    </source>
</evidence>